<evidence type="ECO:0000313" key="3">
    <source>
        <dbReference type="Proteomes" id="UP000230399"/>
    </source>
</evidence>
<name>A0A2M7BFP9_9BACT</name>
<dbReference type="EMBL" id="PEVD01000010">
    <property type="protein sequence ID" value="PIV01945.1"/>
    <property type="molecule type" value="Genomic_DNA"/>
</dbReference>
<reference evidence="3" key="1">
    <citation type="submission" date="2017-09" db="EMBL/GenBank/DDBJ databases">
        <title>Depth-based differentiation of microbial function through sediment-hosted aquifers and enrichment of novel symbionts in the deep terrestrial subsurface.</title>
        <authorList>
            <person name="Probst A.J."/>
            <person name="Ladd B."/>
            <person name="Jarett J.K."/>
            <person name="Geller-Mcgrath D.E."/>
            <person name="Sieber C.M.K."/>
            <person name="Emerson J.B."/>
            <person name="Anantharaman K."/>
            <person name="Thomas B.C."/>
            <person name="Malmstrom R."/>
            <person name="Stieglmeier M."/>
            <person name="Klingl A."/>
            <person name="Woyke T."/>
            <person name="Ryan C.M."/>
            <person name="Banfield J.F."/>
        </authorList>
    </citation>
    <scope>NUCLEOTIDE SEQUENCE [LARGE SCALE GENOMIC DNA]</scope>
</reference>
<gene>
    <name evidence="2" type="ORF">COS55_00755</name>
</gene>
<keyword evidence="1" id="KW-1133">Transmembrane helix</keyword>
<dbReference type="AlphaFoldDB" id="A0A2M7BFP9"/>
<evidence type="ECO:0000313" key="2">
    <source>
        <dbReference type="EMBL" id="PIV01945.1"/>
    </source>
</evidence>
<proteinExistence type="predicted"/>
<feature type="transmembrane region" description="Helical" evidence="1">
    <location>
        <begin position="18"/>
        <end position="38"/>
    </location>
</feature>
<dbReference type="Proteomes" id="UP000230399">
    <property type="component" value="Unassembled WGS sequence"/>
</dbReference>
<accession>A0A2M7BFP9</accession>
<evidence type="ECO:0000256" key="1">
    <source>
        <dbReference type="SAM" id="Phobius"/>
    </source>
</evidence>
<sequence length="86" mass="9879">MTECKCFLVEKASQDQNATSLLLLALFGVAYAAVFILPKPKRSSLNQRVKSKNILTTTAREEQQRLNAIRGKVSQWTTWNLRLRKR</sequence>
<keyword evidence="1" id="KW-0472">Membrane</keyword>
<keyword evidence="1" id="KW-0812">Transmembrane</keyword>
<protein>
    <submittedName>
        <fullName evidence="2">Uncharacterized protein</fullName>
    </submittedName>
</protein>
<comment type="caution">
    <text evidence="2">The sequence shown here is derived from an EMBL/GenBank/DDBJ whole genome shotgun (WGS) entry which is preliminary data.</text>
</comment>
<organism evidence="2 3">
    <name type="scientific">Candidatus Shapirobacteria bacterium CG03_land_8_20_14_0_80_40_19</name>
    <dbReference type="NCBI Taxonomy" id="1974880"/>
    <lineage>
        <taxon>Bacteria</taxon>
        <taxon>Candidatus Shapironibacteriota</taxon>
    </lineage>
</organism>